<dbReference type="OrthoDB" id="4869960at2759"/>
<sequence>MESNAQYALHDSESTQQAWAARVRLTPELLEKLRQAPEQVLLKLNVPVGDASAKSRGSSKKTSLMTVKFAADGETEETEEQYELLSFPEDPGINHVCTFRREAAEDAVGGYNIYKTGEIHQKLLVQRLLDATEKDRIKDKHAKSVLASKSRASKLIDSELEKPAKKQRLTRLSSVSISKKSTGSAWSIASGSKRTRKLVLPSALTKEEAKEAKDRIEKGFEVEVEPPVTPRSDGHIGGDEDDDREGEIAPVVVVSKETAAAARDAEFHALFPSDSDDEDTSASKKRVIRRVKKISAKEIKDSQRVETEGADTETRVIRREKKKSAKEVKENQRAAA</sequence>
<proteinExistence type="predicted"/>
<gene>
    <name evidence="2" type="ORF">PHMEG_00035766</name>
</gene>
<feature type="region of interest" description="Disordered" evidence="1">
    <location>
        <begin position="300"/>
        <end position="336"/>
    </location>
</feature>
<feature type="region of interest" description="Disordered" evidence="1">
    <location>
        <begin position="210"/>
        <end position="248"/>
    </location>
</feature>
<accession>A0A225UNA7</accession>
<evidence type="ECO:0000256" key="1">
    <source>
        <dbReference type="SAM" id="MobiDB-lite"/>
    </source>
</evidence>
<dbReference type="AlphaFoldDB" id="A0A225UNA7"/>
<organism evidence="2 3">
    <name type="scientific">Phytophthora megakarya</name>
    <dbReference type="NCBI Taxonomy" id="4795"/>
    <lineage>
        <taxon>Eukaryota</taxon>
        <taxon>Sar</taxon>
        <taxon>Stramenopiles</taxon>
        <taxon>Oomycota</taxon>
        <taxon>Peronosporomycetes</taxon>
        <taxon>Peronosporales</taxon>
        <taxon>Peronosporaceae</taxon>
        <taxon>Phytophthora</taxon>
    </lineage>
</organism>
<name>A0A225UNA7_9STRA</name>
<evidence type="ECO:0000313" key="3">
    <source>
        <dbReference type="Proteomes" id="UP000198211"/>
    </source>
</evidence>
<keyword evidence="3" id="KW-1185">Reference proteome</keyword>
<comment type="caution">
    <text evidence="2">The sequence shown here is derived from an EMBL/GenBank/DDBJ whole genome shotgun (WGS) entry which is preliminary data.</text>
</comment>
<feature type="compositionally biased region" description="Basic and acidic residues" evidence="1">
    <location>
        <begin position="325"/>
        <end position="336"/>
    </location>
</feature>
<dbReference type="STRING" id="4795.A0A225UNA7"/>
<dbReference type="EMBL" id="NBNE01014300">
    <property type="protein sequence ID" value="OWY94485.1"/>
    <property type="molecule type" value="Genomic_DNA"/>
</dbReference>
<evidence type="ECO:0000313" key="2">
    <source>
        <dbReference type="EMBL" id="OWY94485.1"/>
    </source>
</evidence>
<reference evidence="3" key="1">
    <citation type="submission" date="2017-03" db="EMBL/GenBank/DDBJ databases">
        <title>Phytopthora megakarya and P. palmivora, two closely related causual agents of cacao black pod achieved similar genome size and gene model numbers by different mechanisms.</title>
        <authorList>
            <person name="Ali S."/>
            <person name="Shao J."/>
            <person name="Larry D.J."/>
            <person name="Kronmiller B."/>
            <person name="Shen D."/>
            <person name="Strem M.D."/>
            <person name="Melnick R.L."/>
            <person name="Guiltinan M.J."/>
            <person name="Tyler B.M."/>
            <person name="Meinhardt L.W."/>
            <person name="Bailey B.A."/>
        </authorList>
    </citation>
    <scope>NUCLEOTIDE SEQUENCE [LARGE SCALE GENOMIC DNA]</scope>
    <source>
        <strain evidence="3">zdho120</strain>
    </source>
</reference>
<dbReference type="Proteomes" id="UP000198211">
    <property type="component" value="Unassembled WGS sequence"/>
</dbReference>
<feature type="compositionally biased region" description="Basic and acidic residues" evidence="1">
    <location>
        <begin position="210"/>
        <end position="221"/>
    </location>
</feature>
<protein>
    <submittedName>
        <fullName evidence="2">Uncharacterized protein</fullName>
    </submittedName>
</protein>
<feature type="non-terminal residue" evidence="2">
    <location>
        <position position="336"/>
    </location>
</feature>
<feature type="compositionally biased region" description="Basic and acidic residues" evidence="1">
    <location>
        <begin position="300"/>
        <end position="317"/>
    </location>
</feature>